<reference evidence="1 2" key="1">
    <citation type="journal article" date="2014" name="Genome Announc.">
        <title>Draft genome sequences of eight enterohepatic helicobacter species isolated from both laboratory and wild rodents.</title>
        <authorList>
            <person name="Sheh A."/>
            <person name="Shen Z."/>
            <person name="Fox J.G."/>
        </authorList>
    </citation>
    <scope>NUCLEOTIDE SEQUENCE [LARGE SCALE GENOMIC DNA]</scope>
    <source>
        <strain evidence="1 2">ATCC 49310</strain>
    </source>
</reference>
<comment type="caution">
    <text evidence="1">The sequence shown here is derived from an EMBL/GenBank/DDBJ whole genome shotgun (WGS) entry which is preliminary data.</text>
</comment>
<proteinExistence type="predicted"/>
<sequence>MSHLPHRIKKYKISSTNTTYTLSHSCDTHYLSQNLKSEISYTLELRESSLSIKDTKSNKDIAFILTKETPQLQEKQILLDSKDLQALQTILELHTYKETRVVYVEVKLSKWDRLKIAYQHIDNLGKFERDPIQKAKPKYELVGGEPYDKFKNAPHTYENTCALRMSYALNYGGIPITKPTPNTKAFLGNDKKIYVLGSQDIRDFLYVKWKYQAPYNPKSMNSKKENEDFYNNELLQFSKNGIIVMRIDGWGESAYGHTTLWDNDEKRFLDDSNYLLDKRSNVIVRQFYFWEIE</sequence>
<dbReference type="EMBL" id="JRPK02000060">
    <property type="protein sequence ID" value="TLD94628.1"/>
    <property type="molecule type" value="Genomic_DNA"/>
</dbReference>
<dbReference type="Proteomes" id="UP000029861">
    <property type="component" value="Unassembled WGS sequence"/>
</dbReference>
<organism evidence="1 2">
    <name type="scientific">Helicobacter trogontum</name>
    <dbReference type="NCBI Taxonomy" id="50960"/>
    <lineage>
        <taxon>Bacteria</taxon>
        <taxon>Pseudomonadati</taxon>
        <taxon>Campylobacterota</taxon>
        <taxon>Epsilonproteobacteria</taxon>
        <taxon>Campylobacterales</taxon>
        <taxon>Helicobacteraceae</taxon>
        <taxon>Helicobacter</taxon>
    </lineage>
</organism>
<evidence type="ECO:0000313" key="2">
    <source>
        <dbReference type="Proteomes" id="UP000029861"/>
    </source>
</evidence>
<evidence type="ECO:0000313" key="1">
    <source>
        <dbReference type="EMBL" id="TLD94628.1"/>
    </source>
</evidence>
<dbReference type="InterPro" id="IPR025562">
    <property type="entry name" value="Tae4"/>
</dbReference>
<evidence type="ECO:0008006" key="3">
    <source>
        <dbReference type="Google" id="ProtNLM"/>
    </source>
</evidence>
<dbReference type="Gene3D" id="3.90.1720.70">
    <property type="match status" value="1"/>
</dbReference>
<protein>
    <recommendedName>
        <fullName evidence="3">Type VI secretion system amidase effector protein Tae4</fullName>
    </recommendedName>
</protein>
<gene>
    <name evidence="1" type="ORF">LS80_010040</name>
</gene>
<dbReference type="AlphaFoldDB" id="A0A4U8T5D2"/>
<dbReference type="RefSeq" id="WP_081960181.1">
    <property type="nucleotide sequence ID" value="NZ_FZNF01000062.1"/>
</dbReference>
<dbReference type="Pfam" id="PF14113">
    <property type="entry name" value="Tae4"/>
    <property type="match status" value="1"/>
</dbReference>
<name>A0A4U8T5D2_9HELI</name>
<accession>A0A4U8T5D2</accession>